<gene>
    <name evidence="4" type="ORF">FRZ67_16105</name>
</gene>
<dbReference type="InterPro" id="IPR036388">
    <property type="entry name" value="WH-like_DNA-bd_sf"/>
</dbReference>
<evidence type="ECO:0000313" key="5">
    <source>
        <dbReference type="Proteomes" id="UP000321533"/>
    </source>
</evidence>
<protein>
    <submittedName>
        <fullName evidence="4">AAA family ATPase</fullName>
    </submittedName>
</protein>
<dbReference type="Pfam" id="PF13191">
    <property type="entry name" value="AAA_16"/>
    <property type="match status" value="1"/>
</dbReference>
<dbReference type="SMART" id="SM00421">
    <property type="entry name" value="HTH_LUXR"/>
    <property type="match status" value="1"/>
</dbReference>
<dbReference type="PROSITE" id="PS50043">
    <property type="entry name" value="HTH_LUXR_2"/>
    <property type="match status" value="1"/>
</dbReference>
<dbReference type="SUPFAM" id="SSF48452">
    <property type="entry name" value="TPR-like"/>
    <property type="match status" value="2"/>
</dbReference>
<dbReference type="Gene3D" id="1.10.10.10">
    <property type="entry name" value="Winged helix-like DNA-binding domain superfamily/Winged helix DNA-binding domain"/>
    <property type="match status" value="1"/>
</dbReference>
<name>A0A5B8VBR1_9BACT</name>
<dbReference type="AlphaFoldDB" id="A0A5B8VBR1"/>
<dbReference type="SUPFAM" id="SSF52540">
    <property type="entry name" value="P-loop containing nucleoside triphosphate hydrolases"/>
    <property type="match status" value="1"/>
</dbReference>
<dbReference type="PRINTS" id="PR00038">
    <property type="entry name" value="HTHLUXR"/>
</dbReference>
<dbReference type="InterPro" id="IPR011990">
    <property type="entry name" value="TPR-like_helical_dom_sf"/>
</dbReference>
<dbReference type="PROSITE" id="PS00622">
    <property type="entry name" value="HTH_LUXR_1"/>
    <property type="match status" value="1"/>
</dbReference>
<dbReference type="GO" id="GO:0005524">
    <property type="term" value="F:ATP binding"/>
    <property type="evidence" value="ECO:0007669"/>
    <property type="project" value="UniProtKB-KW"/>
</dbReference>
<dbReference type="InterPro" id="IPR041664">
    <property type="entry name" value="AAA_16"/>
</dbReference>
<dbReference type="Pfam" id="PF00196">
    <property type="entry name" value="GerE"/>
    <property type="match status" value="1"/>
</dbReference>
<dbReference type="InterPro" id="IPR016032">
    <property type="entry name" value="Sig_transdc_resp-reg_C-effctor"/>
</dbReference>
<dbReference type="GO" id="GO:0004016">
    <property type="term" value="F:adenylate cyclase activity"/>
    <property type="evidence" value="ECO:0007669"/>
    <property type="project" value="TreeGrafter"/>
</dbReference>
<keyword evidence="2" id="KW-0067">ATP-binding</keyword>
<dbReference type="KEGG" id="pgin:FRZ67_16105"/>
<reference evidence="4 5" key="1">
    <citation type="journal article" date="2016" name="Int. J. Syst. Evol. Microbiol.">
        <title>Panacibacter ginsenosidivorans gen. nov., sp. nov., with ginsenoside converting activity isolated from soil of a ginseng field.</title>
        <authorList>
            <person name="Siddiqi M.Z."/>
            <person name="Muhammad Shafi S."/>
            <person name="Choi K.D."/>
            <person name="Im W.T."/>
        </authorList>
    </citation>
    <scope>NUCLEOTIDE SEQUENCE [LARGE SCALE GENOMIC DNA]</scope>
    <source>
        <strain evidence="4 5">Gsoil1550</strain>
    </source>
</reference>
<dbReference type="SUPFAM" id="SSF46894">
    <property type="entry name" value="C-terminal effector domain of the bipartite response regulators"/>
    <property type="match status" value="1"/>
</dbReference>
<dbReference type="PANTHER" id="PTHR16305:SF28">
    <property type="entry name" value="GUANYLATE CYCLASE DOMAIN-CONTAINING PROTEIN"/>
    <property type="match status" value="1"/>
</dbReference>
<dbReference type="GO" id="GO:0003677">
    <property type="term" value="F:DNA binding"/>
    <property type="evidence" value="ECO:0007669"/>
    <property type="project" value="InterPro"/>
</dbReference>
<evidence type="ECO:0000256" key="1">
    <source>
        <dbReference type="ARBA" id="ARBA00022741"/>
    </source>
</evidence>
<dbReference type="GO" id="GO:0005737">
    <property type="term" value="C:cytoplasm"/>
    <property type="evidence" value="ECO:0007669"/>
    <property type="project" value="TreeGrafter"/>
</dbReference>
<organism evidence="4 5">
    <name type="scientific">Panacibacter ginsenosidivorans</name>
    <dbReference type="NCBI Taxonomy" id="1813871"/>
    <lineage>
        <taxon>Bacteria</taxon>
        <taxon>Pseudomonadati</taxon>
        <taxon>Bacteroidota</taxon>
        <taxon>Chitinophagia</taxon>
        <taxon>Chitinophagales</taxon>
        <taxon>Chitinophagaceae</taxon>
        <taxon>Panacibacter</taxon>
    </lineage>
</organism>
<evidence type="ECO:0000259" key="3">
    <source>
        <dbReference type="PROSITE" id="PS50043"/>
    </source>
</evidence>
<feature type="domain" description="HTH luxR-type" evidence="3">
    <location>
        <begin position="797"/>
        <end position="862"/>
    </location>
</feature>
<dbReference type="InterPro" id="IPR000792">
    <property type="entry name" value="Tscrpt_reg_LuxR_C"/>
</dbReference>
<dbReference type="Proteomes" id="UP000321533">
    <property type="component" value="Chromosome"/>
</dbReference>
<dbReference type="GO" id="GO:0006355">
    <property type="term" value="P:regulation of DNA-templated transcription"/>
    <property type="evidence" value="ECO:0007669"/>
    <property type="project" value="InterPro"/>
</dbReference>
<dbReference type="CDD" id="cd06170">
    <property type="entry name" value="LuxR_C_like"/>
    <property type="match status" value="1"/>
</dbReference>
<sequence length="865" mass="98926">MELIEREGFLNILQSHYEKIPEGEGHCIFISGEAGIGKTSLVKAFCKKVRSSCNIYQGICDALFAPRPLAPLYDILLQIKNDLPDTNPDITDRTAFFSRLFYELKNQEKVNIIVFEDIHWADEATLDFIKFLARRITQLQTLFILTYRDNEIDAHHPLRHILGHLNPDSFTRLPLLPLSRQAVEKMADEKGYKGEDVYSISGGNPFYVNEILASYSLGVPENIKDAVLSTYNRLDEITKHIWEILCILPTSFEVSYLEKMEPAYSVAISSCLDFKILVIDNGLISFKHELFRRTIELSLSPLVRVELHRNILNLFLESFEKNQQTERIIHHAKNANEYDLVVRYAPLAAKQAASLGAHIEASKLYLSAIEYYQGNDKDTLIGFYDSYAYECYLTNQIKEAIIYTTKALEIRKGKNDIESIGSALRFLSRLWWFDGNRKKAEAFAVKAIEVLADQQSSRAKAMAFSNMSQLKMLADQSDECILWGEKAITMAKELNDEEILSHALNNVGDVYMRSPFSKQKGIELLQQSLDIALKNAYHEHAARAYTNLGSSAIVMKDYTLAKEILEKGIQYCEERDLDSWTAYMMAEKARVYLKTGHWNEAYIMADNLHRDEYLASIVKTGILAVMGTIKARSGDNDVLPMLLESKKIALETMELQRIIPAFVALLEYEWITNRFYIEKEDIDTAINMVKEMGNIYENNEFAFWLLKSRGDRLELKEKFAGYEINNVNTALKAASLWEQLHCPYEQALALFEGKEDDKKIAVSIMQKLGATAVYEKMKFHMRSSGIKSIPRGIRKSTRANPANLTERELDVLQLLKEGLQNKEIADKLFISPKTVDHHISSIFFKLEVNSRAKAVQEATRKEIIK</sequence>
<dbReference type="InterPro" id="IPR027417">
    <property type="entry name" value="P-loop_NTPase"/>
</dbReference>
<proteinExistence type="predicted"/>
<dbReference type="Gene3D" id="1.25.40.10">
    <property type="entry name" value="Tetratricopeptide repeat domain"/>
    <property type="match status" value="2"/>
</dbReference>
<dbReference type="RefSeq" id="WP_147191092.1">
    <property type="nucleotide sequence ID" value="NZ_CP042435.1"/>
</dbReference>
<accession>A0A5B8VBR1</accession>
<dbReference type="SMART" id="SM00028">
    <property type="entry name" value="TPR"/>
    <property type="match status" value="3"/>
</dbReference>
<dbReference type="InterPro" id="IPR019734">
    <property type="entry name" value="TPR_rpt"/>
</dbReference>
<evidence type="ECO:0000313" key="4">
    <source>
        <dbReference type="EMBL" id="QEC68752.1"/>
    </source>
</evidence>
<keyword evidence="1" id="KW-0547">Nucleotide-binding</keyword>
<dbReference type="EMBL" id="CP042435">
    <property type="protein sequence ID" value="QEC68752.1"/>
    <property type="molecule type" value="Genomic_DNA"/>
</dbReference>
<dbReference type="PANTHER" id="PTHR16305">
    <property type="entry name" value="TESTICULAR SOLUBLE ADENYLYL CYCLASE"/>
    <property type="match status" value="1"/>
</dbReference>
<dbReference type="OrthoDB" id="9801841at2"/>
<dbReference type="Gene3D" id="3.40.50.300">
    <property type="entry name" value="P-loop containing nucleotide triphosphate hydrolases"/>
    <property type="match status" value="1"/>
</dbReference>
<evidence type="ECO:0000256" key="2">
    <source>
        <dbReference type="ARBA" id="ARBA00022840"/>
    </source>
</evidence>
<keyword evidence="5" id="KW-1185">Reference proteome</keyword>